<accession>D3BBD9</accession>
<sequence length="348" mass="38823">MGSSVSKPTISFDGGRLLTIIIIDCDNSSYYEGSEITKGTGHHLHVSISYGPDNKSIEAPFVKRAVFRKGVLQFPLSDATNTFTLSLDSNNLNFGSTSVAMNNPDQLVDIDVQGVSESLVGITTKVRLMYSTTLNNLPIQQVKDKHKTLLFEETLNQLDSGDVILYDGYTKMSQLIKMKTYAPYSHCGVVIKTLPPRKKGEPLPTQQELYVMESVGPGEGKDPFRNKQTLSGVNLFPLKKRVLNYDGGVWCLKQQQPLNPIQLECFTRGIWEFHGRRSPFDIIQGGVLLIEKMNLWNIESNRAVFCSELVTYALSYAALLTEKEDHPANTTPGEVSDFECLGRKHPIR</sequence>
<dbReference type="GeneID" id="31361289"/>
<dbReference type="SUPFAM" id="SSF54001">
    <property type="entry name" value="Cysteine proteinases"/>
    <property type="match status" value="1"/>
</dbReference>
<gene>
    <name evidence="1" type="ORF">PPL_05805</name>
</gene>
<keyword evidence="2" id="KW-1185">Reference proteome</keyword>
<dbReference type="Gene3D" id="3.90.1720.10">
    <property type="entry name" value="endopeptidase domain like (from Nostoc punctiforme)"/>
    <property type="match status" value="1"/>
</dbReference>
<proteinExistence type="predicted"/>
<name>D3BBD9_HETP5</name>
<dbReference type="AlphaFoldDB" id="D3BBD9"/>
<comment type="caution">
    <text evidence="1">The sequence shown here is derived from an EMBL/GenBank/DDBJ whole genome shotgun (WGS) entry which is preliminary data.</text>
</comment>
<protein>
    <submittedName>
        <fullName evidence="1">Uncharacterized protein</fullName>
    </submittedName>
</protein>
<evidence type="ECO:0000313" key="1">
    <source>
        <dbReference type="EMBL" id="EFA80972.1"/>
    </source>
</evidence>
<dbReference type="OMA" id="FEMHGAR"/>
<dbReference type="Proteomes" id="UP000001396">
    <property type="component" value="Unassembled WGS sequence"/>
</dbReference>
<dbReference type="InParanoid" id="D3BBD9"/>
<organism evidence="1 2">
    <name type="scientific">Heterostelium pallidum (strain ATCC 26659 / Pp 5 / PN500)</name>
    <name type="common">Cellular slime mold</name>
    <name type="synonym">Polysphondylium pallidum</name>
    <dbReference type="NCBI Taxonomy" id="670386"/>
    <lineage>
        <taxon>Eukaryota</taxon>
        <taxon>Amoebozoa</taxon>
        <taxon>Evosea</taxon>
        <taxon>Eumycetozoa</taxon>
        <taxon>Dictyostelia</taxon>
        <taxon>Acytosteliales</taxon>
        <taxon>Acytosteliaceae</taxon>
        <taxon>Heterostelium</taxon>
    </lineage>
</organism>
<dbReference type="RefSeq" id="XP_020433090.1">
    <property type="nucleotide sequence ID" value="XM_020576678.1"/>
</dbReference>
<evidence type="ECO:0000313" key="2">
    <source>
        <dbReference type="Proteomes" id="UP000001396"/>
    </source>
</evidence>
<reference evidence="1 2" key="1">
    <citation type="journal article" date="2011" name="Genome Res.">
        <title>Phylogeny-wide analysis of social amoeba genomes highlights ancient origins for complex intercellular communication.</title>
        <authorList>
            <person name="Heidel A.J."/>
            <person name="Lawal H.M."/>
            <person name="Felder M."/>
            <person name="Schilde C."/>
            <person name="Helps N.R."/>
            <person name="Tunggal B."/>
            <person name="Rivero F."/>
            <person name="John U."/>
            <person name="Schleicher M."/>
            <person name="Eichinger L."/>
            <person name="Platzer M."/>
            <person name="Noegel A.A."/>
            <person name="Schaap P."/>
            <person name="Gloeckner G."/>
        </authorList>
    </citation>
    <scope>NUCLEOTIDE SEQUENCE [LARGE SCALE GENOMIC DNA]</scope>
    <source>
        <strain evidence="2">ATCC 26659 / Pp 5 / PN500</strain>
    </source>
</reference>
<dbReference type="EMBL" id="ADBJ01000026">
    <property type="protein sequence ID" value="EFA80972.1"/>
    <property type="molecule type" value="Genomic_DNA"/>
</dbReference>
<dbReference type="FunCoup" id="D3BBD9">
    <property type="interactions" value="421"/>
</dbReference>
<dbReference type="InterPro" id="IPR038765">
    <property type="entry name" value="Papain-like_cys_pep_sf"/>
</dbReference>